<comment type="caution">
    <text evidence="2">The sequence shown here is derived from an EMBL/GenBank/DDBJ whole genome shotgun (WGS) entry which is preliminary data.</text>
</comment>
<gene>
    <name evidence="2" type="ORF">A2626_02525</name>
</gene>
<dbReference type="Proteomes" id="UP000177360">
    <property type="component" value="Unassembled WGS sequence"/>
</dbReference>
<dbReference type="PANTHER" id="PTHR34322">
    <property type="entry name" value="TRANSPOSASE, Y1_TNP DOMAIN-CONTAINING"/>
    <property type="match status" value="1"/>
</dbReference>
<dbReference type="GO" id="GO:0003677">
    <property type="term" value="F:DNA binding"/>
    <property type="evidence" value="ECO:0007669"/>
    <property type="project" value="InterPro"/>
</dbReference>
<dbReference type="SMART" id="SM01321">
    <property type="entry name" value="Y1_Tnp"/>
    <property type="match status" value="1"/>
</dbReference>
<reference evidence="2 3" key="1">
    <citation type="journal article" date="2016" name="Nat. Commun.">
        <title>Thousands of microbial genomes shed light on interconnected biogeochemical processes in an aquifer system.</title>
        <authorList>
            <person name="Anantharaman K."/>
            <person name="Brown C.T."/>
            <person name="Hug L.A."/>
            <person name="Sharon I."/>
            <person name="Castelle C.J."/>
            <person name="Probst A.J."/>
            <person name="Thomas B.C."/>
            <person name="Singh A."/>
            <person name="Wilkins M.J."/>
            <person name="Karaoz U."/>
            <person name="Brodie E.L."/>
            <person name="Williams K.H."/>
            <person name="Hubbard S.S."/>
            <person name="Banfield J.F."/>
        </authorList>
    </citation>
    <scope>NUCLEOTIDE SEQUENCE [LARGE SCALE GENOMIC DNA]</scope>
</reference>
<organism evidence="2 3">
    <name type="scientific">Candidatus Nealsonbacteria bacterium RIFCSPHIGHO2_01_FULL_38_55</name>
    <dbReference type="NCBI Taxonomy" id="1801664"/>
    <lineage>
        <taxon>Bacteria</taxon>
        <taxon>Candidatus Nealsoniibacteriota</taxon>
    </lineage>
</organism>
<name>A0A1G2E316_9BACT</name>
<proteinExistence type="predicted"/>
<sequence>MKREFVERDYVHAYNRGNRKMDIFYNDSDKWRFMKMIRYFNNEEPSKNILRQLFFLNRDDECDHFEWPKNWAPQKPLVKILTYCLKTNHFHLLMREIIKGGITKFMHKLGEGYTNYINAKYGESGRIFQGTYKSKIIKEANVLQYIDIYIQVLNVFELYPGGIEGALKEFDKAFEFAMDYPFCSLGESFGKRRMEIIDREIFGEMFTNLEAYKEVARDALLVRNIREIMGKLVIE</sequence>
<dbReference type="EMBL" id="MHLZ01000009">
    <property type="protein sequence ID" value="OGZ20193.1"/>
    <property type="molecule type" value="Genomic_DNA"/>
</dbReference>
<feature type="domain" description="Transposase IS200-like" evidence="1">
    <location>
        <begin position="6"/>
        <end position="151"/>
    </location>
</feature>
<dbReference type="GO" id="GO:0006313">
    <property type="term" value="P:DNA transposition"/>
    <property type="evidence" value="ECO:0007669"/>
    <property type="project" value="InterPro"/>
</dbReference>
<dbReference type="GO" id="GO:0004803">
    <property type="term" value="F:transposase activity"/>
    <property type="evidence" value="ECO:0007669"/>
    <property type="project" value="InterPro"/>
</dbReference>
<dbReference type="Pfam" id="PF01797">
    <property type="entry name" value="Y1_Tnp"/>
    <property type="match status" value="1"/>
</dbReference>
<evidence type="ECO:0000313" key="3">
    <source>
        <dbReference type="Proteomes" id="UP000177360"/>
    </source>
</evidence>
<evidence type="ECO:0000259" key="1">
    <source>
        <dbReference type="SMART" id="SM01321"/>
    </source>
</evidence>
<dbReference type="PANTHER" id="PTHR34322:SF2">
    <property type="entry name" value="TRANSPOSASE IS200-LIKE DOMAIN-CONTAINING PROTEIN"/>
    <property type="match status" value="1"/>
</dbReference>
<dbReference type="InterPro" id="IPR036515">
    <property type="entry name" value="Transposase_17_sf"/>
</dbReference>
<dbReference type="AlphaFoldDB" id="A0A1G2E316"/>
<dbReference type="SUPFAM" id="SSF143422">
    <property type="entry name" value="Transposase IS200-like"/>
    <property type="match status" value="1"/>
</dbReference>
<evidence type="ECO:0000313" key="2">
    <source>
        <dbReference type="EMBL" id="OGZ20193.1"/>
    </source>
</evidence>
<accession>A0A1G2E316</accession>
<protein>
    <recommendedName>
        <fullName evidence="1">Transposase IS200-like domain-containing protein</fullName>
    </recommendedName>
</protein>
<dbReference type="Gene3D" id="3.30.70.1290">
    <property type="entry name" value="Transposase IS200-like"/>
    <property type="match status" value="1"/>
</dbReference>
<dbReference type="InterPro" id="IPR002686">
    <property type="entry name" value="Transposase_17"/>
</dbReference>